<keyword evidence="2" id="KW-0812">Transmembrane</keyword>
<sequence length="596" mass="65046">MSWGKPALPIDKGWAWLVMFGSFINITIVISFNRASGLFVTHFLDQFQESATSTTLAFGAAPFVFSLCNILLPSVLLPRFRVRTLVFVGGIFSGISVTSMAFAQSMLVMTLCFCVMGFAHGLIFVPQTVLIGLYFKKRLSFANAFAYMGMAAAAIVSPIIARLLLDGYGLQGTLLLYGAFTFNILPAALLLRPVSVYNTDITENVVLSDDNATPNENACTLLDQESSEVPEHNKATPSCNDDGELIAEYIGPAKSRNVHCLEEKEYTIELTAHESCHSEEIIEQLPNSQKDPQWVSGCVEQKETNSTESSIDNFNSKNSSHDLNEPCEVTHTAASYSKSKEAHCDDTAKCFLIDKKCTKSKVLNDDTCSSPSTTSSRNIFSRCFSNVWAHVRRSVYSNPLALLLLLASGLCVHTQPSLTYLPSLGEENGLSPKQVPYLLTTAGVSNLVGKLVIGYIADLRCCSRSRLYMVAGINLVLGGVFHLIRLCEGFGLMMWLSVALGTLSGVVDFMLPVLVSDILGKEHIGHMMSGFLLANGVFMSTDHVIVGALKDATGFFYISYHYMGALTLLGVVVFMIVPIVARIKANKRREKAVDSS</sequence>
<feature type="transmembrane region" description="Helical" evidence="2">
    <location>
        <begin position="52"/>
        <end position="72"/>
    </location>
</feature>
<feature type="compositionally biased region" description="Polar residues" evidence="1">
    <location>
        <begin position="306"/>
        <end position="318"/>
    </location>
</feature>
<name>A0AAV4HJ21_9GAST</name>
<feature type="transmembrane region" description="Helical" evidence="2">
    <location>
        <begin position="84"/>
        <end position="102"/>
    </location>
</feature>
<dbReference type="AlphaFoldDB" id="A0AAV4HJ21"/>
<feature type="transmembrane region" description="Helical" evidence="2">
    <location>
        <begin position="435"/>
        <end position="455"/>
    </location>
</feature>
<dbReference type="InterPro" id="IPR036259">
    <property type="entry name" value="MFS_trans_sf"/>
</dbReference>
<dbReference type="EMBL" id="BMAT01012718">
    <property type="protein sequence ID" value="GFR97873.1"/>
    <property type="molecule type" value="Genomic_DNA"/>
</dbReference>
<feature type="transmembrane region" description="Helical" evidence="2">
    <location>
        <begin position="492"/>
        <end position="515"/>
    </location>
</feature>
<dbReference type="InterPro" id="IPR011701">
    <property type="entry name" value="MFS"/>
</dbReference>
<keyword evidence="4" id="KW-1185">Reference proteome</keyword>
<feature type="transmembrane region" description="Helical" evidence="2">
    <location>
        <begin position="12"/>
        <end position="32"/>
    </location>
</feature>
<feature type="transmembrane region" description="Helical" evidence="2">
    <location>
        <begin position="395"/>
        <end position="415"/>
    </location>
</feature>
<gene>
    <name evidence="3" type="ORF">ElyMa_006335700</name>
</gene>
<feature type="region of interest" description="Disordered" evidence="1">
    <location>
        <begin position="298"/>
        <end position="320"/>
    </location>
</feature>
<feature type="transmembrane region" description="Helical" evidence="2">
    <location>
        <begin position="527"/>
        <end position="548"/>
    </location>
</feature>
<feature type="transmembrane region" description="Helical" evidence="2">
    <location>
        <begin position="108"/>
        <end position="133"/>
    </location>
</feature>
<proteinExistence type="predicted"/>
<evidence type="ECO:0000256" key="1">
    <source>
        <dbReference type="SAM" id="MobiDB-lite"/>
    </source>
</evidence>
<comment type="caution">
    <text evidence="3">The sequence shown here is derived from an EMBL/GenBank/DDBJ whole genome shotgun (WGS) entry which is preliminary data.</text>
</comment>
<keyword evidence="2" id="KW-0472">Membrane</keyword>
<dbReference type="Gene3D" id="1.20.1250.20">
    <property type="entry name" value="MFS general substrate transporter like domains"/>
    <property type="match status" value="2"/>
</dbReference>
<accession>A0AAV4HJ21</accession>
<evidence type="ECO:0000313" key="4">
    <source>
        <dbReference type="Proteomes" id="UP000762676"/>
    </source>
</evidence>
<keyword evidence="2" id="KW-1133">Transmembrane helix</keyword>
<dbReference type="Pfam" id="PF07690">
    <property type="entry name" value="MFS_1"/>
    <property type="match status" value="2"/>
</dbReference>
<feature type="transmembrane region" description="Helical" evidence="2">
    <location>
        <begin position="467"/>
        <end position="486"/>
    </location>
</feature>
<protein>
    <submittedName>
        <fullName evidence="3">Monocarboxylate transporter 12</fullName>
    </submittedName>
</protein>
<evidence type="ECO:0000256" key="2">
    <source>
        <dbReference type="SAM" id="Phobius"/>
    </source>
</evidence>
<dbReference type="GO" id="GO:0022857">
    <property type="term" value="F:transmembrane transporter activity"/>
    <property type="evidence" value="ECO:0007669"/>
    <property type="project" value="InterPro"/>
</dbReference>
<feature type="transmembrane region" description="Helical" evidence="2">
    <location>
        <begin position="145"/>
        <end position="165"/>
    </location>
</feature>
<dbReference type="Proteomes" id="UP000762676">
    <property type="component" value="Unassembled WGS sequence"/>
</dbReference>
<organism evidence="3 4">
    <name type="scientific">Elysia marginata</name>
    <dbReference type="NCBI Taxonomy" id="1093978"/>
    <lineage>
        <taxon>Eukaryota</taxon>
        <taxon>Metazoa</taxon>
        <taxon>Spiralia</taxon>
        <taxon>Lophotrochozoa</taxon>
        <taxon>Mollusca</taxon>
        <taxon>Gastropoda</taxon>
        <taxon>Heterobranchia</taxon>
        <taxon>Euthyneura</taxon>
        <taxon>Panpulmonata</taxon>
        <taxon>Sacoglossa</taxon>
        <taxon>Placobranchoidea</taxon>
        <taxon>Plakobranchidae</taxon>
        <taxon>Elysia</taxon>
    </lineage>
</organism>
<feature type="transmembrane region" description="Helical" evidence="2">
    <location>
        <begin position="560"/>
        <end position="581"/>
    </location>
</feature>
<dbReference type="InterPro" id="IPR050327">
    <property type="entry name" value="Proton-linked_MCT"/>
</dbReference>
<feature type="transmembrane region" description="Helical" evidence="2">
    <location>
        <begin position="171"/>
        <end position="191"/>
    </location>
</feature>
<dbReference type="PANTHER" id="PTHR11360:SF284">
    <property type="entry name" value="EG:103B4.3 PROTEIN-RELATED"/>
    <property type="match status" value="1"/>
</dbReference>
<evidence type="ECO:0000313" key="3">
    <source>
        <dbReference type="EMBL" id="GFR97873.1"/>
    </source>
</evidence>
<dbReference type="PANTHER" id="PTHR11360">
    <property type="entry name" value="MONOCARBOXYLATE TRANSPORTER"/>
    <property type="match status" value="1"/>
</dbReference>
<dbReference type="SUPFAM" id="SSF103473">
    <property type="entry name" value="MFS general substrate transporter"/>
    <property type="match status" value="1"/>
</dbReference>
<reference evidence="3 4" key="1">
    <citation type="journal article" date="2021" name="Elife">
        <title>Chloroplast acquisition without the gene transfer in kleptoplastic sea slugs, Plakobranchus ocellatus.</title>
        <authorList>
            <person name="Maeda T."/>
            <person name="Takahashi S."/>
            <person name="Yoshida T."/>
            <person name="Shimamura S."/>
            <person name="Takaki Y."/>
            <person name="Nagai Y."/>
            <person name="Toyoda A."/>
            <person name="Suzuki Y."/>
            <person name="Arimoto A."/>
            <person name="Ishii H."/>
            <person name="Satoh N."/>
            <person name="Nishiyama T."/>
            <person name="Hasebe M."/>
            <person name="Maruyama T."/>
            <person name="Minagawa J."/>
            <person name="Obokata J."/>
            <person name="Shigenobu S."/>
        </authorList>
    </citation>
    <scope>NUCLEOTIDE SEQUENCE [LARGE SCALE GENOMIC DNA]</scope>
</reference>